<dbReference type="PANTHER" id="PTHR30231:SF42">
    <property type="entry name" value="EXONUCLEASE"/>
    <property type="match status" value="1"/>
</dbReference>
<dbReference type="InterPro" id="IPR013520">
    <property type="entry name" value="Ribonucl_H"/>
</dbReference>
<gene>
    <name evidence="2" type="ORF">CHU92_05915</name>
</gene>
<dbReference type="Pfam" id="PF00929">
    <property type="entry name" value="RNase_T"/>
    <property type="match status" value="1"/>
</dbReference>
<dbReference type="AlphaFoldDB" id="A0A255ZBK0"/>
<evidence type="ECO:0000313" key="3">
    <source>
        <dbReference type="Proteomes" id="UP000216605"/>
    </source>
</evidence>
<evidence type="ECO:0000259" key="1">
    <source>
        <dbReference type="SMART" id="SM00479"/>
    </source>
</evidence>
<sequence length="172" mass="19862">MTFTAIDFETATGYAHSACAVGIITVEEGIITEEYHTLIQPPDNEYWYRNVMVHGIKPVQTLYVPSFDVLFPEIKQRLSGRKIVAHNEAFDRNVLAKAMKYYGLYYDEHDFPERWECTCRIYRAKGYKPANLKACSDRNGIELNHHEALSDARACAKLYMLHKSQIELNISH</sequence>
<dbReference type="InterPro" id="IPR036397">
    <property type="entry name" value="RNaseH_sf"/>
</dbReference>
<dbReference type="GO" id="GO:0008408">
    <property type="term" value="F:3'-5' exonuclease activity"/>
    <property type="evidence" value="ECO:0007669"/>
    <property type="project" value="TreeGrafter"/>
</dbReference>
<dbReference type="InterPro" id="IPR012337">
    <property type="entry name" value="RNaseH-like_sf"/>
</dbReference>
<dbReference type="GO" id="GO:0003676">
    <property type="term" value="F:nucleic acid binding"/>
    <property type="evidence" value="ECO:0007669"/>
    <property type="project" value="InterPro"/>
</dbReference>
<organism evidence="2 3">
    <name type="scientific">Flavobacterium cyanobacteriorum</name>
    <dbReference type="NCBI Taxonomy" id="2022802"/>
    <lineage>
        <taxon>Bacteria</taxon>
        <taxon>Pseudomonadati</taxon>
        <taxon>Bacteroidota</taxon>
        <taxon>Flavobacteriia</taxon>
        <taxon>Flavobacteriales</taxon>
        <taxon>Flavobacteriaceae</taxon>
        <taxon>Flavobacterium</taxon>
    </lineage>
</organism>
<dbReference type="OrthoDB" id="9803913at2"/>
<dbReference type="GO" id="GO:0006259">
    <property type="term" value="P:DNA metabolic process"/>
    <property type="evidence" value="ECO:0007669"/>
    <property type="project" value="UniProtKB-ARBA"/>
</dbReference>
<feature type="domain" description="Exonuclease" evidence="1">
    <location>
        <begin position="2"/>
        <end position="168"/>
    </location>
</feature>
<dbReference type="SMART" id="SM00479">
    <property type="entry name" value="EXOIII"/>
    <property type="match status" value="1"/>
</dbReference>
<evidence type="ECO:0000313" key="2">
    <source>
        <dbReference type="EMBL" id="OYQ38245.1"/>
    </source>
</evidence>
<dbReference type="GO" id="GO:0005829">
    <property type="term" value="C:cytosol"/>
    <property type="evidence" value="ECO:0007669"/>
    <property type="project" value="TreeGrafter"/>
</dbReference>
<proteinExistence type="predicted"/>
<name>A0A255ZBK0_9FLAO</name>
<dbReference type="EMBL" id="NOXV01000227">
    <property type="protein sequence ID" value="OYQ38245.1"/>
    <property type="molecule type" value="Genomic_DNA"/>
</dbReference>
<dbReference type="CDD" id="cd06130">
    <property type="entry name" value="DNA_pol_III_epsilon_like"/>
    <property type="match status" value="1"/>
</dbReference>
<comment type="caution">
    <text evidence="2">The sequence shown here is derived from an EMBL/GenBank/DDBJ whole genome shotgun (WGS) entry which is preliminary data.</text>
</comment>
<dbReference type="RefSeq" id="WP_094413571.1">
    <property type="nucleotide sequence ID" value="NZ_NOXV01000227.1"/>
</dbReference>
<dbReference type="Gene3D" id="3.30.420.10">
    <property type="entry name" value="Ribonuclease H-like superfamily/Ribonuclease H"/>
    <property type="match status" value="1"/>
</dbReference>
<dbReference type="SUPFAM" id="SSF53098">
    <property type="entry name" value="Ribonuclease H-like"/>
    <property type="match status" value="1"/>
</dbReference>
<dbReference type="Proteomes" id="UP000216605">
    <property type="component" value="Unassembled WGS sequence"/>
</dbReference>
<accession>A0A255ZBK0</accession>
<protein>
    <submittedName>
        <fullName evidence="2">DNA polymerase III subunit epsilon</fullName>
    </submittedName>
</protein>
<reference evidence="2 3" key="1">
    <citation type="submission" date="2017-07" db="EMBL/GenBank/DDBJ databases">
        <title>Flavobacterium cyanobacteriorum sp. nov., isolated from cyanobacterial aggregates in a eutrophic lake.</title>
        <authorList>
            <person name="Cai H."/>
        </authorList>
    </citation>
    <scope>NUCLEOTIDE SEQUENCE [LARGE SCALE GENOMIC DNA]</scope>
    <source>
        <strain evidence="2 3">TH021</strain>
    </source>
</reference>
<dbReference type="PANTHER" id="PTHR30231">
    <property type="entry name" value="DNA POLYMERASE III SUBUNIT EPSILON"/>
    <property type="match status" value="1"/>
</dbReference>
<keyword evidence="3" id="KW-1185">Reference proteome</keyword>